<proteinExistence type="predicted"/>
<gene>
    <name evidence="1" type="ORF">GDO81_020496</name>
</gene>
<protein>
    <submittedName>
        <fullName evidence="1">Uncharacterized protein</fullName>
    </submittedName>
</protein>
<sequence>MDSAYYMTWVIRISCFRTRSSMHPIQLKWCIWRVSQHFIKDCGDDEPKVSALFVLRKASHPSVVTTTLVFKVVMFQGQGTNHLLFCGDPLL</sequence>
<comment type="caution">
    <text evidence="1">The sequence shown here is derived from an EMBL/GenBank/DDBJ whole genome shotgun (WGS) entry which is preliminary data.</text>
</comment>
<evidence type="ECO:0000313" key="2">
    <source>
        <dbReference type="Proteomes" id="UP000824782"/>
    </source>
</evidence>
<reference evidence="1" key="1">
    <citation type="thesis" date="2020" institute="ProQuest LLC" country="789 East Eisenhower Parkway, Ann Arbor, MI, USA">
        <title>Comparative Genomics and Chromosome Evolution.</title>
        <authorList>
            <person name="Mudd A.B."/>
        </authorList>
    </citation>
    <scope>NUCLEOTIDE SEQUENCE</scope>
    <source>
        <strain evidence="1">237g6f4</strain>
        <tissue evidence="1">Blood</tissue>
    </source>
</reference>
<dbReference type="EMBL" id="WNYA01001484">
    <property type="protein sequence ID" value="KAG8545690.1"/>
    <property type="molecule type" value="Genomic_DNA"/>
</dbReference>
<accession>A0AAV6ZEA3</accession>
<evidence type="ECO:0000313" key="1">
    <source>
        <dbReference type="EMBL" id="KAG8545690.1"/>
    </source>
</evidence>
<name>A0AAV6ZEA3_ENGPU</name>
<dbReference type="Proteomes" id="UP000824782">
    <property type="component" value="Unassembled WGS sequence"/>
</dbReference>
<organism evidence="1 2">
    <name type="scientific">Engystomops pustulosus</name>
    <name type="common">Tungara frog</name>
    <name type="synonym">Physalaemus pustulosus</name>
    <dbReference type="NCBI Taxonomy" id="76066"/>
    <lineage>
        <taxon>Eukaryota</taxon>
        <taxon>Metazoa</taxon>
        <taxon>Chordata</taxon>
        <taxon>Craniata</taxon>
        <taxon>Vertebrata</taxon>
        <taxon>Euteleostomi</taxon>
        <taxon>Amphibia</taxon>
        <taxon>Batrachia</taxon>
        <taxon>Anura</taxon>
        <taxon>Neobatrachia</taxon>
        <taxon>Hyloidea</taxon>
        <taxon>Leptodactylidae</taxon>
        <taxon>Leiuperinae</taxon>
        <taxon>Engystomops</taxon>
    </lineage>
</organism>
<dbReference type="AlphaFoldDB" id="A0AAV6ZEA3"/>
<keyword evidence="2" id="KW-1185">Reference proteome</keyword>